<dbReference type="InterPro" id="IPR008930">
    <property type="entry name" value="Terpenoid_cyclase/PrenylTrfase"/>
</dbReference>
<keyword evidence="2" id="KW-0456">Lyase</keyword>
<keyword evidence="1" id="KW-0460">Magnesium</keyword>
<accession>A0A067LE35</accession>
<proteinExistence type="predicted"/>
<protein>
    <recommendedName>
        <fullName evidence="3">Terpene synthase N-terminal domain-containing protein</fullName>
    </recommendedName>
</protein>
<evidence type="ECO:0000313" key="5">
    <source>
        <dbReference type="Proteomes" id="UP000027138"/>
    </source>
</evidence>
<evidence type="ECO:0000256" key="2">
    <source>
        <dbReference type="ARBA" id="ARBA00023239"/>
    </source>
</evidence>
<sequence>MDCESGVFNKFKNNDGKFKESLLSDVKGILSLFEATHVIMPNEAILDEALAFTKAFIESSAIESFPNFARHITSALEQPVHKGTPRVEAAVVYPLKWDPNIFCWWC</sequence>
<dbReference type="InterPro" id="IPR050148">
    <property type="entry name" value="Terpene_synthase-like"/>
</dbReference>
<reference evidence="4 5" key="1">
    <citation type="journal article" date="2014" name="PLoS ONE">
        <title>Global Analysis of Gene Expression Profiles in Physic Nut (Jatropha curcas L.) Seedlings Exposed to Salt Stress.</title>
        <authorList>
            <person name="Zhang L."/>
            <person name="Zhang C."/>
            <person name="Wu P."/>
            <person name="Chen Y."/>
            <person name="Li M."/>
            <person name="Jiang H."/>
            <person name="Wu G."/>
        </authorList>
    </citation>
    <scope>NUCLEOTIDE SEQUENCE [LARGE SCALE GENOMIC DNA]</scope>
    <source>
        <strain evidence="5">cv. GZQX0401</strain>
        <tissue evidence="4">Young leaves</tissue>
    </source>
</reference>
<dbReference type="InterPro" id="IPR036965">
    <property type="entry name" value="Terpene_synth_N_sf"/>
</dbReference>
<dbReference type="Proteomes" id="UP000027138">
    <property type="component" value="Unassembled WGS sequence"/>
</dbReference>
<evidence type="ECO:0000313" key="4">
    <source>
        <dbReference type="EMBL" id="KDP42344.1"/>
    </source>
</evidence>
<dbReference type="GO" id="GO:0016114">
    <property type="term" value="P:terpenoid biosynthetic process"/>
    <property type="evidence" value="ECO:0007669"/>
    <property type="project" value="InterPro"/>
</dbReference>
<name>A0A067LE35_JATCU</name>
<dbReference type="OrthoDB" id="1877784at2759"/>
<dbReference type="Gene3D" id="1.50.10.130">
    <property type="entry name" value="Terpene synthase, N-terminal domain"/>
    <property type="match status" value="1"/>
</dbReference>
<dbReference type="InterPro" id="IPR001906">
    <property type="entry name" value="Terpene_synth_N"/>
</dbReference>
<dbReference type="AlphaFoldDB" id="A0A067LE35"/>
<evidence type="ECO:0000259" key="3">
    <source>
        <dbReference type="Pfam" id="PF01397"/>
    </source>
</evidence>
<keyword evidence="5" id="KW-1185">Reference proteome</keyword>
<dbReference type="EMBL" id="KK914304">
    <property type="protein sequence ID" value="KDP42344.1"/>
    <property type="molecule type" value="Genomic_DNA"/>
</dbReference>
<dbReference type="Pfam" id="PF01397">
    <property type="entry name" value="Terpene_synth"/>
    <property type="match status" value="1"/>
</dbReference>
<dbReference type="STRING" id="180498.A0A067LE35"/>
<evidence type="ECO:0000256" key="1">
    <source>
        <dbReference type="ARBA" id="ARBA00022842"/>
    </source>
</evidence>
<organism evidence="4 5">
    <name type="scientific">Jatropha curcas</name>
    <name type="common">Barbados nut</name>
    <dbReference type="NCBI Taxonomy" id="180498"/>
    <lineage>
        <taxon>Eukaryota</taxon>
        <taxon>Viridiplantae</taxon>
        <taxon>Streptophyta</taxon>
        <taxon>Embryophyta</taxon>
        <taxon>Tracheophyta</taxon>
        <taxon>Spermatophyta</taxon>
        <taxon>Magnoliopsida</taxon>
        <taxon>eudicotyledons</taxon>
        <taxon>Gunneridae</taxon>
        <taxon>Pentapetalae</taxon>
        <taxon>rosids</taxon>
        <taxon>fabids</taxon>
        <taxon>Malpighiales</taxon>
        <taxon>Euphorbiaceae</taxon>
        <taxon>Crotonoideae</taxon>
        <taxon>Jatropheae</taxon>
        <taxon>Jatropha</taxon>
    </lineage>
</organism>
<feature type="domain" description="Terpene synthase N-terminal" evidence="3">
    <location>
        <begin position="4"/>
        <end position="76"/>
    </location>
</feature>
<gene>
    <name evidence="4" type="ORF">JCGZ_02817</name>
</gene>
<dbReference type="PANTHER" id="PTHR31225:SF93">
    <property type="entry name" value="ALPHA-HUMULENE_(-)-(E)-BETA-CARYOPHYLLENE SYNTHASE"/>
    <property type="match status" value="1"/>
</dbReference>
<dbReference type="SUPFAM" id="SSF48239">
    <property type="entry name" value="Terpenoid cyclases/Protein prenyltransferases"/>
    <property type="match status" value="1"/>
</dbReference>
<dbReference type="PANTHER" id="PTHR31225">
    <property type="entry name" value="OS04G0344100 PROTEIN-RELATED"/>
    <property type="match status" value="1"/>
</dbReference>
<dbReference type="GO" id="GO:0010333">
    <property type="term" value="F:terpene synthase activity"/>
    <property type="evidence" value="ECO:0007669"/>
    <property type="project" value="InterPro"/>
</dbReference>